<sequence length="45" mass="5221">MSQKTVIRSLPIQPEPKAFCLLSHLKASDFNKIRKLNLDIRIDEL</sequence>
<organism evidence="1">
    <name type="scientific">Arundo donax</name>
    <name type="common">Giant reed</name>
    <name type="synonym">Donax arundinaceus</name>
    <dbReference type="NCBI Taxonomy" id="35708"/>
    <lineage>
        <taxon>Eukaryota</taxon>
        <taxon>Viridiplantae</taxon>
        <taxon>Streptophyta</taxon>
        <taxon>Embryophyta</taxon>
        <taxon>Tracheophyta</taxon>
        <taxon>Spermatophyta</taxon>
        <taxon>Magnoliopsida</taxon>
        <taxon>Liliopsida</taxon>
        <taxon>Poales</taxon>
        <taxon>Poaceae</taxon>
        <taxon>PACMAD clade</taxon>
        <taxon>Arundinoideae</taxon>
        <taxon>Arundineae</taxon>
        <taxon>Arundo</taxon>
    </lineage>
</organism>
<dbReference type="EMBL" id="GBRH01202762">
    <property type="protein sequence ID" value="JAD95133.1"/>
    <property type="molecule type" value="Transcribed_RNA"/>
</dbReference>
<dbReference type="AlphaFoldDB" id="A0A0A9E7Z8"/>
<reference evidence="1" key="1">
    <citation type="submission" date="2014-09" db="EMBL/GenBank/DDBJ databases">
        <authorList>
            <person name="Magalhaes I.L.F."/>
            <person name="Oliveira U."/>
            <person name="Santos F.R."/>
            <person name="Vidigal T.H.D.A."/>
            <person name="Brescovit A.D."/>
            <person name="Santos A.J."/>
        </authorList>
    </citation>
    <scope>NUCLEOTIDE SEQUENCE</scope>
    <source>
        <tissue evidence="1">Shoot tissue taken approximately 20 cm above the soil surface</tissue>
    </source>
</reference>
<evidence type="ECO:0000313" key="1">
    <source>
        <dbReference type="EMBL" id="JAD95133.1"/>
    </source>
</evidence>
<protein>
    <submittedName>
        <fullName evidence="1">Uncharacterized protein</fullName>
    </submittedName>
</protein>
<name>A0A0A9E7Z8_ARUDO</name>
<accession>A0A0A9E7Z8</accession>
<proteinExistence type="predicted"/>
<reference evidence="1" key="2">
    <citation type="journal article" date="2015" name="Data Brief">
        <title>Shoot transcriptome of the giant reed, Arundo donax.</title>
        <authorList>
            <person name="Barrero R.A."/>
            <person name="Guerrero F.D."/>
            <person name="Moolhuijzen P."/>
            <person name="Goolsby J.A."/>
            <person name="Tidwell J."/>
            <person name="Bellgard S.E."/>
            <person name="Bellgard M.I."/>
        </authorList>
    </citation>
    <scope>NUCLEOTIDE SEQUENCE</scope>
    <source>
        <tissue evidence="1">Shoot tissue taken approximately 20 cm above the soil surface</tissue>
    </source>
</reference>